<protein>
    <submittedName>
        <fullName evidence="2">GT2 family glycosyltransferase</fullName>
    </submittedName>
</protein>
<dbReference type="EMBL" id="JAUSRL010000003">
    <property type="protein sequence ID" value="MDP9960205.1"/>
    <property type="molecule type" value="Genomic_DNA"/>
</dbReference>
<feature type="domain" description="Glycosyltransferase 2-like" evidence="1">
    <location>
        <begin position="4"/>
        <end position="160"/>
    </location>
</feature>
<evidence type="ECO:0000259" key="1">
    <source>
        <dbReference type="Pfam" id="PF00535"/>
    </source>
</evidence>
<dbReference type="Pfam" id="PF00535">
    <property type="entry name" value="Glycos_transf_2"/>
    <property type="match status" value="1"/>
</dbReference>
<reference evidence="2 3" key="1">
    <citation type="submission" date="2023-07" db="EMBL/GenBank/DDBJ databases">
        <title>Sorghum-associated microbial communities from plants grown in Nebraska, USA.</title>
        <authorList>
            <person name="Schachtman D."/>
        </authorList>
    </citation>
    <scope>NUCLEOTIDE SEQUENCE [LARGE SCALE GENOMIC DNA]</scope>
    <source>
        <strain evidence="2 3">CC351</strain>
    </source>
</reference>
<dbReference type="InterPro" id="IPR001173">
    <property type="entry name" value="Glyco_trans_2-like"/>
</dbReference>
<dbReference type="SUPFAM" id="SSF53448">
    <property type="entry name" value="Nucleotide-diphospho-sugar transferases"/>
    <property type="match status" value="1"/>
</dbReference>
<evidence type="ECO:0000313" key="3">
    <source>
        <dbReference type="Proteomes" id="UP001235513"/>
    </source>
</evidence>
<comment type="caution">
    <text evidence="2">The sequence shown here is derived from an EMBL/GenBank/DDBJ whole genome shotgun (WGS) entry which is preliminary data.</text>
</comment>
<gene>
    <name evidence="2" type="ORF">J2T04_002089</name>
</gene>
<name>A0ABT9SP24_9FLAO</name>
<dbReference type="RefSeq" id="WP_306843366.1">
    <property type="nucleotide sequence ID" value="NZ_JAUSRL010000003.1"/>
</dbReference>
<dbReference type="Gene3D" id="3.90.550.10">
    <property type="entry name" value="Spore Coat Polysaccharide Biosynthesis Protein SpsA, Chain A"/>
    <property type="match status" value="1"/>
</dbReference>
<accession>A0ABT9SP24</accession>
<dbReference type="InterPro" id="IPR029044">
    <property type="entry name" value="Nucleotide-diphossugar_trans"/>
</dbReference>
<dbReference type="PANTHER" id="PTHR43685:SF3">
    <property type="entry name" value="SLR2126 PROTEIN"/>
    <property type="match status" value="1"/>
</dbReference>
<proteinExistence type="predicted"/>
<dbReference type="InterPro" id="IPR050834">
    <property type="entry name" value="Glycosyltransf_2"/>
</dbReference>
<dbReference type="PANTHER" id="PTHR43685">
    <property type="entry name" value="GLYCOSYLTRANSFERASE"/>
    <property type="match status" value="1"/>
</dbReference>
<sequence length="331" mass="38211">MFISVIVPTYNRVDTLHKCLQHLSNQTIGKENYEVIVVDDCSSDNTPEFCKNYVAISENVKYIRNEKNLGLATTRNVGIRESKGDILMFLDNDLLISNTFLEAHLNQYRLKQHEDIALVSDVTYQPEDLDRTNFGRFIQSRAIGYRAEKYMDGINVSDLPSNFFAGGGSSCKREDAFKIGLFEEGLKKYGSEDEVFGYRLKKSGVKIVFCPSAKLIHFDSNILPQYWKIKYIELGRYSLKTLKEKEPELVENSLYNLLMPIDTKKEGIKTILSKLTIKLFSSSLFRVPIEKFVFATDGNKKFYTDILYRYITMAWIIEGFNSNKQIEKVEY</sequence>
<organism evidence="2 3">
    <name type="scientific">Chryseobacterium lathyri</name>
    <dbReference type="NCBI Taxonomy" id="395933"/>
    <lineage>
        <taxon>Bacteria</taxon>
        <taxon>Pseudomonadati</taxon>
        <taxon>Bacteroidota</taxon>
        <taxon>Flavobacteriia</taxon>
        <taxon>Flavobacteriales</taxon>
        <taxon>Weeksellaceae</taxon>
        <taxon>Chryseobacterium group</taxon>
        <taxon>Chryseobacterium</taxon>
    </lineage>
</organism>
<evidence type="ECO:0000313" key="2">
    <source>
        <dbReference type="EMBL" id="MDP9960205.1"/>
    </source>
</evidence>
<keyword evidence="3" id="KW-1185">Reference proteome</keyword>
<dbReference type="Proteomes" id="UP001235513">
    <property type="component" value="Unassembled WGS sequence"/>
</dbReference>